<comment type="caution">
    <text evidence="2">The sequence shown here is derived from an EMBL/GenBank/DDBJ whole genome shotgun (WGS) entry which is preliminary data.</text>
</comment>
<name>A0A0F9PIL7_9ZZZZ</name>
<feature type="compositionally biased region" description="Basic and acidic residues" evidence="1">
    <location>
        <begin position="13"/>
        <end position="37"/>
    </location>
</feature>
<accession>A0A0F9PIL7</accession>
<gene>
    <name evidence="2" type="ORF">LCGC14_0821450</name>
</gene>
<dbReference type="AlphaFoldDB" id="A0A0F9PIL7"/>
<dbReference type="EMBL" id="LAZR01002309">
    <property type="protein sequence ID" value="KKN31680.1"/>
    <property type="molecule type" value="Genomic_DNA"/>
</dbReference>
<proteinExistence type="predicted"/>
<reference evidence="2" key="1">
    <citation type="journal article" date="2015" name="Nature">
        <title>Complex archaea that bridge the gap between prokaryotes and eukaryotes.</title>
        <authorList>
            <person name="Spang A."/>
            <person name="Saw J.H."/>
            <person name="Jorgensen S.L."/>
            <person name="Zaremba-Niedzwiedzka K."/>
            <person name="Martijn J."/>
            <person name="Lind A.E."/>
            <person name="van Eijk R."/>
            <person name="Schleper C."/>
            <person name="Guy L."/>
            <person name="Ettema T.J."/>
        </authorList>
    </citation>
    <scope>NUCLEOTIDE SEQUENCE</scope>
</reference>
<organism evidence="2">
    <name type="scientific">marine sediment metagenome</name>
    <dbReference type="NCBI Taxonomy" id="412755"/>
    <lineage>
        <taxon>unclassified sequences</taxon>
        <taxon>metagenomes</taxon>
        <taxon>ecological metagenomes</taxon>
    </lineage>
</organism>
<evidence type="ECO:0000256" key="1">
    <source>
        <dbReference type="SAM" id="MobiDB-lite"/>
    </source>
</evidence>
<sequence>MTMPPLSPTADAVVRKAEEEAHVEAELEQAREQEGYREPVPVEQLREEMKSEGVKLGGVTSSAEMLTIYNRYDGVPSQITTDQARQRLSVRFDPSHPWAGQLVWTTKPVEGREMGTLLCPLNPDSAERGYLDGLRFNAIICRKHNMKTAYDVDMHFEHKHKTIFKAVEKDKDRQMKEQQMALMREQTAAMNRMAAAQGDNGQAPEPAAAPVPTAVAPSREPCGLVGDDLLACPFVPPEEKDYELSMQAHRRHQHQGVTA</sequence>
<evidence type="ECO:0000313" key="2">
    <source>
        <dbReference type="EMBL" id="KKN31680.1"/>
    </source>
</evidence>
<protein>
    <submittedName>
        <fullName evidence="2">Uncharacterized protein</fullName>
    </submittedName>
</protein>
<feature type="region of interest" description="Disordered" evidence="1">
    <location>
        <begin position="1"/>
        <end position="37"/>
    </location>
</feature>